<gene>
    <name evidence="2" type="ORF">M0R45_026929</name>
</gene>
<dbReference type="PANTHER" id="PTHR17630">
    <property type="entry name" value="DIENELACTONE HYDROLASE"/>
    <property type="match status" value="1"/>
</dbReference>
<keyword evidence="3" id="KW-1185">Reference proteome</keyword>
<dbReference type="EMBL" id="JBEDUW010000005">
    <property type="protein sequence ID" value="KAK9929854.1"/>
    <property type="molecule type" value="Genomic_DNA"/>
</dbReference>
<evidence type="ECO:0000313" key="3">
    <source>
        <dbReference type="Proteomes" id="UP001457282"/>
    </source>
</evidence>
<proteinExistence type="predicted"/>
<dbReference type="Pfam" id="PF01738">
    <property type="entry name" value="DLH"/>
    <property type="match status" value="1"/>
</dbReference>
<dbReference type="PANTHER" id="PTHR17630:SF96">
    <property type="entry name" value="ENDO-1,3-1,4-BETA-D-GLUCANASE-LIKE PROTEIN"/>
    <property type="match status" value="1"/>
</dbReference>
<evidence type="ECO:0000259" key="1">
    <source>
        <dbReference type="Pfam" id="PF01738"/>
    </source>
</evidence>
<dbReference type="Proteomes" id="UP001457282">
    <property type="component" value="Unassembled WGS sequence"/>
</dbReference>
<dbReference type="SUPFAM" id="SSF53474">
    <property type="entry name" value="alpha/beta-Hydrolases"/>
    <property type="match status" value="1"/>
</dbReference>
<protein>
    <recommendedName>
        <fullName evidence="1">Dienelactone hydrolase domain-containing protein</fullName>
    </recommendedName>
</protein>
<comment type="caution">
    <text evidence="2">The sequence shown here is derived from an EMBL/GenBank/DDBJ whole genome shotgun (WGS) entry which is preliminary data.</text>
</comment>
<feature type="domain" description="Dienelactone hydrolase" evidence="1">
    <location>
        <begin position="245"/>
        <end position="382"/>
    </location>
</feature>
<organism evidence="2 3">
    <name type="scientific">Rubus argutus</name>
    <name type="common">Southern blackberry</name>
    <dbReference type="NCBI Taxonomy" id="59490"/>
    <lineage>
        <taxon>Eukaryota</taxon>
        <taxon>Viridiplantae</taxon>
        <taxon>Streptophyta</taxon>
        <taxon>Embryophyta</taxon>
        <taxon>Tracheophyta</taxon>
        <taxon>Spermatophyta</taxon>
        <taxon>Magnoliopsida</taxon>
        <taxon>eudicotyledons</taxon>
        <taxon>Gunneridae</taxon>
        <taxon>Pentapetalae</taxon>
        <taxon>rosids</taxon>
        <taxon>fabids</taxon>
        <taxon>Rosales</taxon>
        <taxon>Rosaceae</taxon>
        <taxon>Rosoideae</taxon>
        <taxon>Rosoideae incertae sedis</taxon>
        <taxon>Rubus</taxon>
    </lineage>
</organism>
<name>A0AAW1X0C4_RUBAR</name>
<accession>A0AAW1X0C4</accession>
<dbReference type="Gene3D" id="3.40.50.1820">
    <property type="entry name" value="alpha/beta hydrolase"/>
    <property type="match status" value="1"/>
</dbReference>
<dbReference type="GO" id="GO:0016787">
    <property type="term" value="F:hydrolase activity"/>
    <property type="evidence" value="ECO:0007669"/>
    <property type="project" value="InterPro"/>
</dbReference>
<dbReference type="InterPro" id="IPR029058">
    <property type="entry name" value="AB_hydrolase_fold"/>
</dbReference>
<dbReference type="AlphaFoldDB" id="A0AAW1X0C4"/>
<sequence length="385" mass="42079">MFNPSLALIGGFLTHIAFICWHIWKARCTAVYEYRGEAMPDPRTVASTAFAAATDFLQANQKNQNQRDEHNIIAIRVRDQRWIPPQADFVELNTDGSLVEEFKAVDPGVVKTNIMREVPPCLSNLAFVVLRLFCLLQSPEVGVSSILDAALAPPVSFSDSTYAACLCEVNAIDGPQCCSNPPIINRSCGSDSAEKYGGLNVYVTGSTNAKIAILLISDVFGYGAPNLRSVVYDNNWPLAFLLEDHGMDKGFEDAKSVIDALKGKGFSAIGAAGFCWGAKVVTEPAKFEFIQAAVLLHPSFIALDDIEGVKVPMAVVGAEIDNYSPPELLKQFEEILNAKPEVDSYVKIFPKVAHGWSVRYNVDDEAAVKRADEAHNDMLEWMVGV</sequence>
<evidence type="ECO:0000313" key="2">
    <source>
        <dbReference type="EMBL" id="KAK9929854.1"/>
    </source>
</evidence>
<reference evidence="2 3" key="1">
    <citation type="journal article" date="2023" name="G3 (Bethesda)">
        <title>A chromosome-length genome assembly and annotation of blackberry (Rubus argutus, cv. 'Hillquist').</title>
        <authorList>
            <person name="Bruna T."/>
            <person name="Aryal R."/>
            <person name="Dudchenko O."/>
            <person name="Sargent D.J."/>
            <person name="Mead D."/>
            <person name="Buti M."/>
            <person name="Cavallini A."/>
            <person name="Hytonen T."/>
            <person name="Andres J."/>
            <person name="Pham M."/>
            <person name="Weisz D."/>
            <person name="Mascagni F."/>
            <person name="Usai G."/>
            <person name="Natali L."/>
            <person name="Bassil N."/>
            <person name="Fernandez G.E."/>
            <person name="Lomsadze A."/>
            <person name="Armour M."/>
            <person name="Olukolu B."/>
            <person name="Poorten T."/>
            <person name="Britton C."/>
            <person name="Davik J."/>
            <person name="Ashrafi H."/>
            <person name="Aiden E.L."/>
            <person name="Borodovsky M."/>
            <person name="Worthington M."/>
        </authorList>
    </citation>
    <scope>NUCLEOTIDE SEQUENCE [LARGE SCALE GENOMIC DNA]</scope>
    <source>
        <strain evidence="2">PI 553951</strain>
    </source>
</reference>
<dbReference type="InterPro" id="IPR002925">
    <property type="entry name" value="Dienelactn_hydro"/>
</dbReference>